<evidence type="ECO:0000313" key="5">
    <source>
        <dbReference type="Proteomes" id="UP001202180"/>
    </source>
</evidence>
<dbReference type="SUPFAM" id="SSF55729">
    <property type="entry name" value="Acyl-CoA N-acyltransferases (Nat)"/>
    <property type="match status" value="1"/>
</dbReference>
<protein>
    <submittedName>
        <fullName evidence="4">GNAT family N-acetyltransferase</fullName>
    </submittedName>
</protein>
<organism evidence="4 5">
    <name type="scientific">Spirosoma liriopis</name>
    <dbReference type="NCBI Taxonomy" id="2937440"/>
    <lineage>
        <taxon>Bacteria</taxon>
        <taxon>Pseudomonadati</taxon>
        <taxon>Bacteroidota</taxon>
        <taxon>Cytophagia</taxon>
        <taxon>Cytophagales</taxon>
        <taxon>Cytophagaceae</taxon>
        <taxon>Spirosoma</taxon>
    </lineage>
</organism>
<evidence type="ECO:0000256" key="1">
    <source>
        <dbReference type="ARBA" id="ARBA00022679"/>
    </source>
</evidence>
<evidence type="ECO:0000256" key="2">
    <source>
        <dbReference type="ARBA" id="ARBA00023315"/>
    </source>
</evidence>
<keyword evidence="5" id="KW-1185">Reference proteome</keyword>
<dbReference type="RefSeq" id="WP_248476627.1">
    <property type="nucleotide sequence ID" value="NZ_JALPRF010000001.1"/>
</dbReference>
<comment type="caution">
    <text evidence="4">The sequence shown here is derived from an EMBL/GenBank/DDBJ whole genome shotgun (WGS) entry which is preliminary data.</text>
</comment>
<keyword evidence="2" id="KW-0012">Acyltransferase</keyword>
<reference evidence="4 5" key="1">
    <citation type="submission" date="2022-04" db="EMBL/GenBank/DDBJ databases">
        <title>Spirosoma sp. strain RP8 genome sequencing and assembly.</title>
        <authorList>
            <person name="Jung Y."/>
        </authorList>
    </citation>
    <scope>NUCLEOTIDE SEQUENCE [LARGE SCALE GENOMIC DNA]</scope>
    <source>
        <strain evidence="4 5">RP8</strain>
    </source>
</reference>
<keyword evidence="1" id="KW-0808">Transferase</keyword>
<evidence type="ECO:0000259" key="3">
    <source>
        <dbReference type="PROSITE" id="PS51186"/>
    </source>
</evidence>
<proteinExistence type="predicted"/>
<dbReference type="PROSITE" id="PS51186">
    <property type="entry name" value="GNAT"/>
    <property type="match status" value="1"/>
</dbReference>
<dbReference type="InterPro" id="IPR050832">
    <property type="entry name" value="Bact_Acetyltransf"/>
</dbReference>
<sequence>MRVDPNQELTVVELNGEVVGTYPLTYIQYLTHKGRLRAQIEAVRVASSCRGQGIGRQIFECANGRAKAKGCHLVQLTTDRQRPEAITFYKSLGFVDTHEGMKLKL</sequence>
<dbReference type="CDD" id="cd04301">
    <property type="entry name" value="NAT_SF"/>
    <property type="match status" value="1"/>
</dbReference>
<dbReference type="Gene3D" id="3.40.630.30">
    <property type="match status" value="1"/>
</dbReference>
<feature type="domain" description="N-acetyltransferase" evidence="3">
    <location>
        <begin position="1"/>
        <end position="105"/>
    </location>
</feature>
<dbReference type="Proteomes" id="UP001202180">
    <property type="component" value="Unassembled WGS sequence"/>
</dbReference>
<evidence type="ECO:0000313" key="4">
    <source>
        <dbReference type="EMBL" id="MCK8491724.1"/>
    </source>
</evidence>
<dbReference type="InterPro" id="IPR000182">
    <property type="entry name" value="GNAT_dom"/>
</dbReference>
<gene>
    <name evidence="4" type="ORF">M0L20_07655</name>
</gene>
<dbReference type="EMBL" id="JALPRF010000001">
    <property type="protein sequence ID" value="MCK8491724.1"/>
    <property type="molecule type" value="Genomic_DNA"/>
</dbReference>
<name>A0ABT0HHT9_9BACT</name>
<accession>A0ABT0HHT9</accession>
<dbReference type="PANTHER" id="PTHR43877">
    <property type="entry name" value="AMINOALKYLPHOSPHONATE N-ACETYLTRANSFERASE-RELATED-RELATED"/>
    <property type="match status" value="1"/>
</dbReference>
<dbReference type="InterPro" id="IPR016181">
    <property type="entry name" value="Acyl_CoA_acyltransferase"/>
</dbReference>
<dbReference type="Pfam" id="PF00583">
    <property type="entry name" value="Acetyltransf_1"/>
    <property type="match status" value="1"/>
</dbReference>